<evidence type="ECO:0000313" key="1">
    <source>
        <dbReference type="EMBL" id="OYR25650.1"/>
    </source>
</evidence>
<protein>
    <submittedName>
        <fullName evidence="1">Uncharacterized protein</fullName>
    </submittedName>
</protein>
<evidence type="ECO:0000313" key="2">
    <source>
        <dbReference type="Proteomes" id="UP000216363"/>
    </source>
</evidence>
<proteinExistence type="predicted"/>
<dbReference type="EMBL" id="NNRN01000057">
    <property type="protein sequence ID" value="OYR25650.1"/>
    <property type="molecule type" value="Genomic_DNA"/>
</dbReference>
<dbReference type="Proteomes" id="UP000216363">
    <property type="component" value="Unassembled WGS sequence"/>
</dbReference>
<sequence>MFFRISKRAATPPATSTGFLACQPIAAISRPDGAELEINQV</sequence>
<comment type="caution">
    <text evidence="1">The sequence shown here is derived from an EMBL/GenBank/DDBJ whole genome shotgun (WGS) entry which is preliminary data.</text>
</comment>
<gene>
    <name evidence="1" type="ORF">CES86_4328</name>
</gene>
<dbReference type="AlphaFoldDB" id="A0A256GFD5"/>
<organism evidence="1 2">
    <name type="scientific">Brucella lupini</name>
    <dbReference type="NCBI Taxonomy" id="255457"/>
    <lineage>
        <taxon>Bacteria</taxon>
        <taxon>Pseudomonadati</taxon>
        <taxon>Pseudomonadota</taxon>
        <taxon>Alphaproteobacteria</taxon>
        <taxon>Hyphomicrobiales</taxon>
        <taxon>Brucellaceae</taxon>
        <taxon>Brucella/Ochrobactrum group</taxon>
        <taxon>Brucella</taxon>
    </lineage>
</organism>
<dbReference type="PROSITE" id="PS51257">
    <property type="entry name" value="PROKAR_LIPOPROTEIN"/>
    <property type="match status" value="1"/>
</dbReference>
<name>A0A256GFD5_9HYPH</name>
<accession>A0A256GFD5</accession>
<reference evidence="1 2" key="1">
    <citation type="submission" date="2017-07" db="EMBL/GenBank/DDBJ databases">
        <title>Draft genome of Ochrobactrum lupini type strain LUP21.</title>
        <authorList>
            <person name="Krzyzanowska D.M."/>
            <person name="Jafra S."/>
        </authorList>
    </citation>
    <scope>NUCLEOTIDE SEQUENCE [LARGE SCALE GENOMIC DNA]</scope>
    <source>
        <strain evidence="1 2">LUP21</strain>
    </source>
</reference>